<feature type="transmembrane region" description="Helical" evidence="1">
    <location>
        <begin position="81"/>
        <end position="99"/>
    </location>
</feature>
<feature type="non-terminal residue" evidence="2">
    <location>
        <position position="1"/>
    </location>
</feature>
<dbReference type="EMBL" id="BPLR01012243">
    <property type="protein sequence ID" value="GIY52468.1"/>
    <property type="molecule type" value="Genomic_DNA"/>
</dbReference>
<organism evidence="2 3">
    <name type="scientific">Caerostris extrusa</name>
    <name type="common">Bark spider</name>
    <name type="synonym">Caerostris bankana</name>
    <dbReference type="NCBI Taxonomy" id="172846"/>
    <lineage>
        <taxon>Eukaryota</taxon>
        <taxon>Metazoa</taxon>
        <taxon>Ecdysozoa</taxon>
        <taxon>Arthropoda</taxon>
        <taxon>Chelicerata</taxon>
        <taxon>Arachnida</taxon>
        <taxon>Araneae</taxon>
        <taxon>Araneomorphae</taxon>
        <taxon>Entelegynae</taxon>
        <taxon>Araneoidea</taxon>
        <taxon>Araneidae</taxon>
        <taxon>Caerostris</taxon>
    </lineage>
</organism>
<keyword evidence="1" id="KW-0812">Transmembrane</keyword>
<reference evidence="2 3" key="1">
    <citation type="submission" date="2021-06" db="EMBL/GenBank/DDBJ databases">
        <title>Caerostris extrusa draft genome.</title>
        <authorList>
            <person name="Kono N."/>
            <person name="Arakawa K."/>
        </authorList>
    </citation>
    <scope>NUCLEOTIDE SEQUENCE [LARGE SCALE GENOMIC DNA]</scope>
</reference>
<comment type="caution">
    <text evidence="2">The sequence shown here is derived from an EMBL/GenBank/DDBJ whole genome shotgun (WGS) entry which is preliminary data.</text>
</comment>
<proteinExistence type="predicted"/>
<protein>
    <submittedName>
        <fullName evidence="2">Uncharacterized protein</fullName>
    </submittedName>
</protein>
<gene>
    <name evidence="2" type="ORF">CEXT_416861</name>
</gene>
<dbReference type="Proteomes" id="UP001054945">
    <property type="component" value="Unassembled WGS sequence"/>
</dbReference>
<keyword evidence="1" id="KW-1133">Transmembrane helix</keyword>
<sequence length="129" mass="14535">VTILKMATIMDNYATASDAVWDLISFDEKNDTKSNGDLSASPLAAVVDAMFKSQAKKQTSGEQNRFSYKTCGSKSQSECQAIIQLWLTFYLMMLMNMLMKMIPLMDVLILSPAECNSKCHVKNLRYMQI</sequence>
<evidence type="ECO:0000313" key="2">
    <source>
        <dbReference type="EMBL" id="GIY52468.1"/>
    </source>
</evidence>
<evidence type="ECO:0000256" key="1">
    <source>
        <dbReference type="SAM" id="Phobius"/>
    </source>
</evidence>
<keyword evidence="3" id="KW-1185">Reference proteome</keyword>
<evidence type="ECO:0000313" key="3">
    <source>
        <dbReference type="Proteomes" id="UP001054945"/>
    </source>
</evidence>
<dbReference type="AlphaFoldDB" id="A0AAV4U405"/>
<keyword evidence="1" id="KW-0472">Membrane</keyword>
<accession>A0AAV4U405</accession>
<name>A0AAV4U405_CAEEX</name>